<dbReference type="SUPFAM" id="SSF54928">
    <property type="entry name" value="RNA-binding domain, RBD"/>
    <property type="match status" value="1"/>
</dbReference>
<evidence type="ECO:0000259" key="9">
    <source>
        <dbReference type="PROSITE" id="PS50102"/>
    </source>
</evidence>
<keyword evidence="6 8" id="KW-0539">Nucleus</keyword>
<comment type="caution">
    <text evidence="10">The sequence shown here is derived from an EMBL/GenBank/DDBJ whole genome shotgun (WGS) entry which is preliminary data.</text>
</comment>
<sequence>MAFVAQRLDRPSSYRDHQYKGSNDQFRRDLDYTTTLYIGNLSFYTTEEQLYELFSKCGEIKRIIMGLDRHKKTPCGFCFVEYYRREDTLDCMRYINGTKLDERIIRTDLDPGFREGRQFGRGRSGGQVRDEYRQEYDAGRGGWGHLRAKQELERQADIDNNYVAITTIPQGANMDPLQPQEE</sequence>
<dbReference type="EMBL" id="JANBQB010000322">
    <property type="protein sequence ID" value="KAJ1977761.1"/>
    <property type="molecule type" value="Genomic_DNA"/>
</dbReference>
<dbReference type="CDD" id="cd12240">
    <property type="entry name" value="RRM_NCBP2"/>
    <property type="match status" value="1"/>
</dbReference>
<evidence type="ECO:0000256" key="8">
    <source>
        <dbReference type="RuleBase" id="RU364036"/>
    </source>
</evidence>
<organism evidence="10 11">
    <name type="scientific">Dimargaris verticillata</name>
    <dbReference type="NCBI Taxonomy" id="2761393"/>
    <lineage>
        <taxon>Eukaryota</taxon>
        <taxon>Fungi</taxon>
        <taxon>Fungi incertae sedis</taxon>
        <taxon>Zoopagomycota</taxon>
        <taxon>Kickxellomycotina</taxon>
        <taxon>Dimargaritomycetes</taxon>
        <taxon>Dimargaritales</taxon>
        <taxon>Dimargaritaceae</taxon>
        <taxon>Dimargaris</taxon>
    </lineage>
</organism>
<evidence type="ECO:0000256" key="7">
    <source>
        <dbReference type="PROSITE-ProRule" id="PRU00176"/>
    </source>
</evidence>
<protein>
    <recommendedName>
        <fullName evidence="8">Nuclear cap-binding protein subunit 2</fullName>
    </recommendedName>
    <alternativeName>
        <fullName evidence="8">20 kDa nuclear cap-binding protein</fullName>
    </alternativeName>
</protein>
<keyword evidence="3 8" id="KW-0507">mRNA processing</keyword>
<evidence type="ECO:0000256" key="1">
    <source>
        <dbReference type="ARBA" id="ARBA00004123"/>
    </source>
</evidence>
<dbReference type="OrthoDB" id="201398at2759"/>
<dbReference type="PANTHER" id="PTHR18847:SF0">
    <property type="entry name" value="NUCLEAR CAP-BINDING PROTEIN SUBUNIT 2"/>
    <property type="match status" value="1"/>
</dbReference>
<name>A0A9W8B671_9FUNG</name>
<dbReference type="GO" id="GO:0000339">
    <property type="term" value="F:RNA cap binding"/>
    <property type="evidence" value="ECO:0007669"/>
    <property type="project" value="InterPro"/>
</dbReference>
<keyword evidence="11" id="KW-1185">Reference proteome</keyword>
<feature type="domain" description="RRM" evidence="9">
    <location>
        <begin position="34"/>
        <end position="112"/>
    </location>
</feature>
<dbReference type="InterPro" id="IPR012677">
    <property type="entry name" value="Nucleotide-bd_a/b_plait_sf"/>
</dbReference>
<gene>
    <name evidence="10" type="primary">CBC2</name>
    <name evidence="10" type="ORF">H4R34_003455</name>
</gene>
<dbReference type="Pfam" id="PF00076">
    <property type="entry name" value="RRM_1"/>
    <property type="match status" value="1"/>
</dbReference>
<dbReference type="Proteomes" id="UP001151582">
    <property type="component" value="Unassembled WGS sequence"/>
</dbReference>
<evidence type="ECO:0000313" key="10">
    <source>
        <dbReference type="EMBL" id="KAJ1977761.1"/>
    </source>
</evidence>
<evidence type="ECO:0000256" key="4">
    <source>
        <dbReference type="ARBA" id="ARBA00022884"/>
    </source>
</evidence>
<dbReference type="PANTHER" id="PTHR18847">
    <property type="entry name" value="20 KD NUCLEAR CAP BINDING PROTEIN"/>
    <property type="match status" value="1"/>
</dbReference>
<dbReference type="FunFam" id="3.30.70.330:FF:000399">
    <property type="entry name" value="Nuclear cap-binding protein subunit 2"/>
    <property type="match status" value="1"/>
</dbReference>
<dbReference type="GO" id="GO:0045292">
    <property type="term" value="P:mRNA cis splicing, via spliceosome"/>
    <property type="evidence" value="ECO:0007669"/>
    <property type="project" value="InterPro"/>
</dbReference>
<dbReference type="InterPro" id="IPR034148">
    <property type="entry name" value="NCBP2_RRM"/>
</dbReference>
<dbReference type="GO" id="GO:0005634">
    <property type="term" value="C:nucleus"/>
    <property type="evidence" value="ECO:0007669"/>
    <property type="project" value="UniProtKB-SubCell"/>
</dbReference>
<keyword evidence="5 8" id="KW-0508">mRNA splicing</keyword>
<evidence type="ECO:0000256" key="6">
    <source>
        <dbReference type="ARBA" id="ARBA00023242"/>
    </source>
</evidence>
<dbReference type="InterPro" id="IPR027157">
    <property type="entry name" value="NCBP2"/>
</dbReference>
<dbReference type="PROSITE" id="PS50102">
    <property type="entry name" value="RRM"/>
    <property type="match status" value="1"/>
</dbReference>
<evidence type="ECO:0000256" key="2">
    <source>
        <dbReference type="ARBA" id="ARBA00010725"/>
    </source>
</evidence>
<proteinExistence type="inferred from homology"/>
<evidence type="ECO:0000256" key="5">
    <source>
        <dbReference type="ARBA" id="ARBA00023187"/>
    </source>
</evidence>
<evidence type="ECO:0000313" key="11">
    <source>
        <dbReference type="Proteomes" id="UP001151582"/>
    </source>
</evidence>
<dbReference type="GO" id="GO:0005846">
    <property type="term" value="C:nuclear cap binding complex"/>
    <property type="evidence" value="ECO:0007669"/>
    <property type="project" value="InterPro"/>
</dbReference>
<evidence type="ECO:0000256" key="3">
    <source>
        <dbReference type="ARBA" id="ARBA00022664"/>
    </source>
</evidence>
<dbReference type="Gene3D" id="3.30.70.330">
    <property type="match status" value="1"/>
</dbReference>
<keyword evidence="4 7" id="KW-0694">RNA-binding</keyword>
<accession>A0A9W8B671</accession>
<dbReference type="SMART" id="SM00360">
    <property type="entry name" value="RRM"/>
    <property type="match status" value="1"/>
</dbReference>
<dbReference type="InterPro" id="IPR035979">
    <property type="entry name" value="RBD_domain_sf"/>
</dbReference>
<dbReference type="AlphaFoldDB" id="A0A9W8B671"/>
<reference evidence="10" key="1">
    <citation type="submission" date="2022-07" db="EMBL/GenBank/DDBJ databases">
        <title>Phylogenomic reconstructions and comparative analyses of Kickxellomycotina fungi.</title>
        <authorList>
            <person name="Reynolds N.K."/>
            <person name="Stajich J.E."/>
            <person name="Barry K."/>
            <person name="Grigoriev I.V."/>
            <person name="Crous P."/>
            <person name="Smith M.E."/>
        </authorList>
    </citation>
    <scope>NUCLEOTIDE SEQUENCE</scope>
    <source>
        <strain evidence="10">RSA 567</strain>
    </source>
</reference>
<comment type="subcellular location">
    <subcellularLocation>
        <location evidence="1 8">Nucleus</location>
    </subcellularLocation>
</comment>
<comment type="similarity">
    <text evidence="2 8">Belongs to the RRM NCBP2 family.</text>
</comment>
<dbReference type="InterPro" id="IPR000504">
    <property type="entry name" value="RRM_dom"/>
</dbReference>